<reference evidence="1" key="2">
    <citation type="submission" date="2020-09" db="EMBL/GenBank/DDBJ databases">
        <authorList>
            <person name="Sun Q."/>
            <person name="Zhou Y."/>
        </authorList>
    </citation>
    <scope>NUCLEOTIDE SEQUENCE</scope>
    <source>
        <strain evidence="1">CGMCC 4.7299</strain>
    </source>
</reference>
<proteinExistence type="predicted"/>
<name>A0A8J3FN35_9ACTN</name>
<dbReference type="Proteomes" id="UP000656042">
    <property type="component" value="Unassembled WGS sequence"/>
</dbReference>
<sequence length="85" mass="8830">MMRGGAIRKRGGVGWADVAGAVTWMVRGGRGVGGGARCIDANGDDAREMMVLSQSCAGLGGMKLKVGATVAWQRRRRQGAVDVDP</sequence>
<reference evidence="1" key="1">
    <citation type="journal article" date="2014" name="Int. J. Syst. Evol. Microbiol.">
        <title>Complete genome sequence of Corynebacterium casei LMG S-19264T (=DSM 44701T), isolated from a smear-ripened cheese.</title>
        <authorList>
            <consortium name="US DOE Joint Genome Institute (JGI-PGF)"/>
            <person name="Walter F."/>
            <person name="Albersmeier A."/>
            <person name="Kalinowski J."/>
            <person name="Ruckert C."/>
        </authorList>
    </citation>
    <scope>NUCLEOTIDE SEQUENCE</scope>
    <source>
        <strain evidence="1">CGMCC 4.7299</strain>
    </source>
</reference>
<gene>
    <name evidence="1" type="ORF">GCM10012284_13580</name>
</gene>
<evidence type="ECO:0000313" key="2">
    <source>
        <dbReference type="Proteomes" id="UP000656042"/>
    </source>
</evidence>
<dbReference type="EMBL" id="BMMX01000003">
    <property type="protein sequence ID" value="GGK80887.1"/>
    <property type="molecule type" value="Genomic_DNA"/>
</dbReference>
<accession>A0A8J3FN35</accession>
<dbReference type="AlphaFoldDB" id="A0A8J3FN35"/>
<comment type="caution">
    <text evidence="1">The sequence shown here is derived from an EMBL/GenBank/DDBJ whole genome shotgun (WGS) entry which is preliminary data.</text>
</comment>
<organism evidence="1 2">
    <name type="scientific">Mangrovihabitans endophyticus</name>
    <dbReference type="NCBI Taxonomy" id="1751298"/>
    <lineage>
        <taxon>Bacteria</taxon>
        <taxon>Bacillati</taxon>
        <taxon>Actinomycetota</taxon>
        <taxon>Actinomycetes</taxon>
        <taxon>Micromonosporales</taxon>
        <taxon>Micromonosporaceae</taxon>
        <taxon>Mangrovihabitans</taxon>
    </lineage>
</organism>
<protein>
    <submittedName>
        <fullName evidence="1">Uncharacterized protein</fullName>
    </submittedName>
</protein>
<evidence type="ECO:0000313" key="1">
    <source>
        <dbReference type="EMBL" id="GGK80887.1"/>
    </source>
</evidence>
<keyword evidence="2" id="KW-1185">Reference proteome</keyword>